<reference evidence="5" key="1">
    <citation type="submission" date="2019-04" db="EMBL/GenBank/DDBJ databases">
        <title>Evolution of Biomass-Degrading Anaerobic Consortia Revealed by Metagenomics.</title>
        <authorList>
            <person name="Peng X."/>
        </authorList>
    </citation>
    <scope>NUCLEOTIDE SEQUENCE</scope>
    <source>
        <strain evidence="5">SIG240</strain>
    </source>
</reference>
<dbReference type="CDD" id="cd19481">
    <property type="entry name" value="RecA-like_protease"/>
    <property type="match status" value="1"/>
</dbReference>
<dbReference type="EMBL" id="SVBY01000021">
    <property type="protein sequence ID" value="MBE6092365.1"/>
    <property type="molecule type" value="Genomic_DNA"/>
</dbReference>
<dbReference type="GO" id="GO:0005524">
    <property type="term" value="F:ATP binding"/>
    <property type="evidence" value="ECO:0007669"/>
    <property type="project" value="UniProtKB-KW"/>
</dbReference>
<dbReference type="Proteomes" id="UP000761380">
    <property type="component" value="Unassembled WGS sequence"/>
</dbReference>
<dbReference type="SMART" id="SM00382">
    <property type="entry name" value="AAA"/>
    <property type="match status" value="1"/>
</dbReference>
<evidence type="ECO:0000313" key="6">
    <source>
        <dbReference type="Proteomes" id="UP000761380"/>
    </source>
</evidence>
<gene>
    <name evidence="5" type="ORF">E7201_04200</name>
</gene>
<dbReference type="PANTHER" id="PTHR23073">
    <property type="entry name" value="26S PROTEASOME REGULATORY SUBUNIT"/>
    <property type="match status" value="1"/>
</dbReference>
<name>A0A927WMG4_SELRU</name>
<dbReference type="AlphaFoldDB" id="A0A927WMG4"/>
<dbReference type="Gene3D" id="3.40.50.300">
    <property type="entry name" value="P-loop containing nucleotide triphosphate hydrolases"/>
    <property type="match status" value="1"/>
</dbReference>
<dbReference type="InterPro" id="IPR003593">
    <property type="entry name" value="AAA+_ATPase"/>
</dbReference>
<dbReference type="GO" id="GO:0016887">
    <property type="term" value="F:ATP hydrolysis activity"/>
    <property type="evidence" value="ECO:0007669"/>
    <property type="project" value="InterPro"/>
</dbReference>
<protein>
    <submittedName>
        <fullName evidence="5">ATP-binding protein</fullName>
    </submittedName>
</protein>
<sequence>MGIGRRIMPEDVDNVNNSIKYINTESNTEHVKEEKSKSINAKSVDDSEFIPEEPIYNFDDVILPTSIKDKILEVADYAANSRLVFETWGLNKRYKQSNRIGINLYGPPGTGKTMAAHAIANYLGRKIIAVNYADIESKYVGETPKNIRRAFEAAKKSNSILFFDEADAILSKRVTNMSNATDVSVNQTRSVMLMIMNNYQDFILFATNFIENFDPAFMRRISTHIEFKLPDYEGRKKILQHYILSSMPNDIDVDKISKEYDGVSGSDISNAILMAAFKAARLKSPLVTNDYVEEKLKEIVESKKANKGVKKTPVTEAQVAKDVKKYGKEILANPNDADSLLSKY</sequence>
<evidence type="ECO:0000259" key="4">
    <source>
        <dbReference type="SMART" id="SM00382"/>
    </source>
</evidence>
<evidence type="ECO:0000256" key="1">
    <source>
        <dbReference type="ARBA" id="ARBA00006914"/>
    </source>
</evidence>
<keyword evidence="3 5" id="KW-0067">ATP-binding</keyword>
<evidence type="ECO:0000313" key="5">
    <source>
        <dbReference type="EMBL" id="MBE6092365.1"/>
    </source>
</evidence>
<organism evidence="5 6">
    <name type="scientific">Selenomonas ruminantium</name>
    <dbReference type="NCBI Taxonomy" id="971"/>
    <lineage>
        <taxon>Bacteria</taxon>
        <taxon>Bacillati</taxon>
        <taxon>Bacillota</taxon>
        <taxon>Negativicutes</taxon>
        <taxon>Selenomonadales</taxon>
        <taxon>Selenomonadaceae</taxon>
        <taxon>Selenomonas</taxon>
    </lineage>
</organism>
<accession>A0A927WMG4</accession>
<dbReference type="InterPro" id="IPR050221">
    <property type="entry name" value="26S_Proteasome_ATPase"/>
</dbReference>
<dbReference type="Pfam" id="PF00004">
    <property type="entry name" value="AAA"/>
    <property type="match status" value="1"/>
</dbReference>
<feature type="domain" description="AAA+ ATPase" evidence="4">
    <location>
        <begin position="98"/>
        <end position="231"/>
    </location>
</feature>
<comment type="caution">
    <text evidence="5">The sequence shown here is derived from an EMBL/GenBank/DDBJ whole genome shotgun (WGS) entry which is preliminary data.</text>
</comment>
<evidence type="ECO:0000256" key="3">
    <source>
        <dbReference type="ARBA" id="ARBA00022840"/>
    </source>
</evidence>
<comment type="similarity">
    <text evidence="1">Belongs to the AAA ATPase family.</text>
</comment>
<dbReference type="InterPro" id="IPR027417">
    <property type="entry name" value="P-loop_NTPase"/>
</dbReference>
<keyword evidence="2" id="KW-0547">Nucleotide-binding</keyword>
<dbReference type="Gene3D" id="1.10.8.60">
    <property type="match status" value="1"/>
</dbReference>
<proteinExistence type="inferred from homology"/>
<evidence type="ECO:0000256" key="2">
    <source>
        <dbReference type="ARBA" id="ARBA00022741"/>
    </source>
</evidence>
<dbReference type="InterPro" id="IPR003959">
    <property type="entry name" value="ATPase_AAA_core"/>
</dbReference>
<dbReference type="SUPFAM" id="SSF52540">
    <property type="entry name" value="P-loop containing nucleoside triphosphate hydrolases"/>
    <property type="match status" value="1"/>
</dbReference>